<dbReference type="Proteomes" id="UP001221898">
    <property type="component" value="Unassembled WGS sequence"/>
</dbReference>
<name>A0AAD7T7F9_9TELE</name>
<reference evidence="2" key="1">
    <citation type="journal article" date="2023" name="Science">
        <title>Genome structures resolve the early diversification of teleost fishes.</title>
        <authorList>
            <person name="Parey E."/>
            <person name="Louis A."/>
            <person name="Montfort J."/>
            <person name="Bouchez O."/>
            <person name="Roques C."/>
            <person name="Iampietro C."/>
            <person name="Lluch J."/>
            <person name="Castinel A."/>
            <person name="Donnadieu C."/>
            <person name="Desvignes T."/>
            <person name="Floi Bucao C."/>
            <person name="Jouanno E."/>
            <person name="Wen M."/>
            <person name="Mejri S."/>
            <person name="Dirks R."/>
            <person name="Jansen H."/>
            <person name="Henkel C."/>
            <person name="Chen W.J."/>
            <person name="Zahm M."/>
            <person name="Cabau C."/>
            <person name="Klopp C."/>
            <person name="Thompson A.W."/>
            <person name="Robinson-Rechavi M."/>
            <person name="Braasch I."/>
            <person name="Lecointre G."/>
            <person name="Bobe J."/>
            <person name="Postlethwait J.H."/>
            <person name="Berthelot C."/>
            <person name="Roest Crollius H."/>
            <person name="Guiguen Y."/>
        </authorList>
    </citation>
    <scope>NUCLEOTIDE SEQUENCE</scope>
    <source>
        <strain evidence="2">NC1722</strain>
    </source>
</reference>
<proteinExistence type="predicted"/>
<dbReference type="EMBL" id="JAINUG010000008">
    <property type="protein sequence ID" value="KAJ8415846.1"/>
    <property type="molecule type" value="Genomic_DNA"/>
</dbReference>
<keyword evidence="3" id="KW-1185">Reference proteome</keyword>
<feature type="region of interest" description="Disordered" evidence="1">
    <location>
        <begin position="1"/>
        <end position="40"/>
    </location>
</feature>
<gene>
    <name evidence="2" type="ORF">AAFF_G00404030</name>
</gene>
<protein>
    <submittedName>
        <fullName evidence="2">Uncharacterized protein</fullName>
    </submittedName>
</protein>
<dbReference type="AlphaFoldDB" id="A0AAD7T7F9"/>
<evidence type="ECO:0000313" key="2">
    <source>
        <dbReference type="EMBL" id="KAJ8415846.1"/>
    </source>
</evidence>
<accession>A0AAD7T7F9</accession>
<evidence type="ECO:0000256" key="1">
    <source>
        <dbReference type="SAM" id="MobiDB-lite"/>
    </source>
</evidence>
<evidence type="ECO:0000313" key="3">
    <source>
        <dbReference type="Proteomes" id="UP001221898"/>
    </source>
</evidence>
<organism evidence="2 3">
    <name type="scientific">Aldrovandia affinis</name>
    <dbReference type="NCBI Taxonomy" id="143900"/>
    <lineage>
        <taxon>Eukaryota</taxon>
        <taxon>Metazoa</taxon>
        <taxon>Chordata</taxon>
        <taxon>Craniata</taxon>
        <taxon>Vertebrata</taxon>
        <taxon>Euteleostomi</taxon>
        <taxon>Actinopterygii</taxon>
        <taxon>Neopterygii</taxon>
        <taxon>Teleostei</taxon>
        <taxon>Notacanthiformes</taxon>
        <taxon>Halosauridae</taxon>
        <taxon>Aldrovandia</taxon>
    </lineage>
</organism>
<comment type="caution">
    <text evidence="2">The sequence shown here is derived from an EMBL/GenBank/DDBJ whole genome shotgun (WGS) entry which is preliminary data.</text>
</comment>
<sequence length="151" mass="16736">MESAWLDPRHGTRARPRPGEERPDAWISWGTEKQRDGLDGCPAVQRESRANSSVRARGFAFPHIWFPTQKSRDGDRLALAQSAARPHGLVSSQGVWWVLFGVEEAAGGEDRRRVASSQPVNDGGLIRTSRFVAGGICMARSLRPLCCQLER</sequence>